<dbReference type="InterPro" id="IPR020472">
    <property type="entry name" value="WD40_PAC1"/>
</dbReference>
<feature type="repeat" description="WD" evidence="3">
    <location>
        <begin position="457"/>
        <end position="498"/>
    </location>
</feature>
<reference evidence="6" key="1">
    <citation type="journal article" date="2012" name="Science">
        <title>The Paleozoic origin of enzymatic lignin decomposition reconstructed from 31 fungal genomes.</title>
        <authorList>
            <person name="Floudas D."/>
            <person name="Binder M."/>
            <person name="Riley R."/>
            <person name="Barry K."/>
            <person name="Blanchette R.A."/>
            <person name="Henrissat B."/>
            <person name="Martinez A.T."/>
            <person name="Otillar R."/>
            <person name="Spatafora J.W."/>
            <person name="Yadav J.S."/>
            <person name="Aerts A."/>
            <person name="Benoit I."/>
            <person name="Boyd A."/>
            <person name="Carlson A."/>
            <person name="Copeland A."/>
            <person name="Coutinho P.M."/>
            <person name="de Vries R.P."/>
            <person name="Ferreira P."/>
            <person name="Findley K."/>
            <person name="Foster B."/>
            <person name="Gaskell J."/>
            <person name="Glotzer D."/>
            <person name="Gorecki P."/>
            <person name="Heitman J."/>
            <person name="Hesse C."/>
            <person name="Hori C."/>
            <person name="Igarashi K."/>
            <person name="Jurgens J.A."/>
            <person name="Kallen N."/>
            <person name="Kersten P."/>
            <person name="Kohler A."/>
            <person name="Kuees U."/>
            <person name="Kumar T.K.A."/>
            <person name="Kuo A."/>
            <person name="LaButti K."/>
            <person name="Larrondo L.F."/>
            <person name="Lindquist E."/>
            <person name="Ling A."/>
            <person name="Lombard V."/>
            <person name="Lucas S."/>
            <person name="Lundell T."/>
            <person name="Martin R."/>
            <person name="McLaughlin D.J."/>
            <person name="Morgenstern I."/>
            <person name="Morin E."/>
            <person name="Murat C."/>
            <person name="Nagy L.G."/>
            <person name="Nolan M."/>
            <person name="Ohm R.A."/>
            <person name="Patyshakuliyeva A."/>
            <person name="Rokas A."/>
            <person name="Ruiz-Duenas F.J."/>
            <person name="Sabat G."/>
            <person name="Salamov A."/>
            <person name="Samejima M."/>
            <person name="Schmutz J."/>
            <person name="Slot J.C."/>
            <person name="St John F."/>
            <person name="Stenlid J."/>
            <person name="Sun H."/>
            <person name="Sun S."/>
            <person name="Syed K."/>
            <person name="Tsang A."/>
            <person name="Wiebenga A."/>
            <person name="Young D."/>
            <person name="Pisabarro A."/>
            <person name="Eastwood D.C."/>
            <person name="Martin F."/>
            <person name="Cullen D."/>
            <person name="Grigoriev I.V."/>
            <person name="Hibbett D.S."/>
        </authorList>
    </citation>
    <scope>NUCLEOTIDE SEQUENCE [LARGE SCALE GENOMIC DNA]</scope>
    <source>
        <strain evidence="6">RWD-64-598 SS2</strain>
    </source>
</reference>
<dbReference type="EMBL" id="JH711593">
    <property type="protein sequence ID" value="EIW74189.1"/>
    <property type="molecule type" value="Genomic_DNA"/>
</dbReference>
<dbReference type="PRINTS" id="PR00320">
    <property type="entry name" value="GPROTEINBRPT"/>
</dbReference>
<gene>
    <name evidence="5" type="ORF">CONPUDRAFT_133224</name>
</gene>
<feature type="repeat" description="WD" evidence="3">
    <location>
        <begin position="36"/>
        <end position="77"/>
    </location>
</feature>
<name>R7SGM7_CONPW</name>
<feature type="repeat" description="WD" evidence="3">
    <location>
        <begin position="368"/>
        <end position="409"/>
    </location>
</feature>
<dbReference type="SMART" id="SM00320">
    <property type="entry name" value="WD40"/>
    <property type="match status" value="14"/>
</dbReference>
<dbReference type="PROSITE" id="PS00678">
    <property type="entry name" value="WD_REPEATS_1"/>
    <property type="match status" value="8"/>
</dbReference>
<dbReference type="CDD" id="cd00200">
    <property type="entry name" value="WD40"/>
    <property type="match status" value="2"/>
</dbReference>
<sequence length="825" mass="89787">MCVTYSPDSQCIATCSLDATVRIWDAKSGRQVGGAMSDHTGHVNSIAYSPDGRSLASTGDDAIVRFWDVENAGTASVQVLAHHEGFLMAVRYSPDGHFIARGGKDQRLEIWDAARLTMKVAYEDHDGLLRSVAWEPSGKRVATGCADRKVRIFDLTKPDIATLLIEGHRGEVNTVSYSPDGSFLASGSDDRSLRLWDSQTGKAAKSPFRGHKDWVTTVAWSPDSTRIISGSTDKTVRVWDVSRGQTLFNGPLYAHLENIWSVSYSPDGKLFVSTDFGHHPRVQVWDATTGKVLLPQLSDEDKSAVNELKEKLDNPEKPLISGVAGKMRAGAAILALVWFPDGGRIASAGEEPLVRVWSVQTGLQVGEISGHHGIVNALSISADGTKLVSASDDQTILLSDTQSMQPLTKPLTKPLTGHDGAVYAVKLSPDGSRVFSGSKDKTVRAWDALTGKVQHVLVAHGDVVRSLDVTKDGSKLASGGDDTSIYVWDTQTYERLAGPFKHDGPVRALSFSPDGSRLISGSDDFTARIWNITTGTSVLDPIRVHTGPIGAVDWSPDGTKLLTAGAHDWTIWLWDASTGEHLLGPLEDHERGIRAAAFSPDGKRIASGSLDHTLRVWDTATGAVSLPVEEEPSVEGTQDNSHVGAETRKRDGVRRQSSMDDSIMNMPATIRKKQPTSKFKGFWDDADLEGPSRRQGKGGRKQKEKNVGKPNHKTNTLGRLWRRRSSRNLKERTTNTDNTEHALARMPRRRATATKVPTARDKLRVLVAGDDPRARLPSQAEPESDEERNSPTGSNRPDDNSSSDDESEHGLVDTICFCLCLPCCK</sequence>
<keyword evidence="2" id="KW-0677">Repeat</keyword>
<dbReference type="PANTHER" id="PTHR19848:SF8">
    <property type="entry name" value="F-BOX AND WD REPEAT DOMAIN CONTAINING 7"/>
    <property type="match status" value="1"/>
</dbReference>
<evidence type="ECO:0000313" key="6">
    <source>
        <dbReference type="Proteomes" id="UP000053558"/>
    </source>
</evidence>
<accession>R7SGM7</accession>
<keyword evidence="6" id="KW-1185">Reference proteome</keyword>
<evidence type="ECO:0000256" key="2">
    <source>
        <dbReference type="ARBA" id="ARBA00022737"/>
    </source>
</evidence>
<feature type="compositionally biased region" description="Basic and acidic residues" evidence="4">
    <location>
        <begin position="728"/>
        <end position="743"/>
    </location>
</feature>
<proteinExistence type="predicted"/>
<feature type="repeat" description="WD" evidence="3">
    <location>
        <begin position="80"/>
        <end position="112"/>
    </location>
</feature>
<feature type="repeat" description="WD" evidence="3">
    <location>
        <begin position="165"/>
        <end position="206"/>
    </location>
</feature>
<dbReference type="RefSeq" id="XP_007775556.1">
    <property type="nucleotide sequence ID" value="XM_007777366.1"/>
</dbReference>
<feature type="repeat" description="WD" evidence="3">
    <location>
        <begin position="586"/>
        <end position="627"/>
    </location>
</feature>
<evidence type="ECO:0000256" key="3">
    <source>
        <dbReference type="PROSITE-ProRule" id="PRU00221"/>
    </source>
</evidence>
<protein>
    <submittedName>
        <fullName evidence="5">WD40 repeat-like protein</fullName>
    </submittedName>
</protein>
<dbReference type="PROSITE" id="PS50082">
    <property type="entry name" value="WD_REPEATS_2"/>
    <property type="match status" value="13"/>
</dbReference>
<dbReference type="eggNOG" id="KOG4155">
    <property type="taxonomic scope" value="Eukaryota"/>
</dbReference>
<evidence type="ECO:0000256" key="1">
    <source>
        <dbReference type="ARBA" id="ARBA00022574"/>
    </source>
</evidence>
<organism evidence="5 6">
    <name type="scientific">Coniophora puteana (strain RWD-64-598)</name>
    <name type="common">Brown rot fungus</name>
    <dbReference type="NCBI Taxonomy" id="741705"/>
    <lineage>
        <taxon>Eukaryota</taxon>
        <taxon>Fungi</taxon>
        <taxon>Dikarya</taxon>
        <taxon>Basidiomycota</taxon>
        <taxon>Agaricomycotina</taxon>
        <taxon>Agaricomycetes</taxon>
        <taxon>Agaricomycetidae</taxon>
        <taxon>Boletales</taxon>
        <taxon>Coniophorineae</taxon>
        <taxon>Coniophoraceae</taxon>
        <taxon>Coniophora</taxon>
    </lineage>
</organism>
<dbReference type="KEGG" id="cput:CONPUDRAFT_133224"/>
<dbReference type="GeneID" id="19200465"/>
<feature type="repeat" description="WD" evidence="3">
    <location>
        <begin position="122"/>
        <end position="163"/>
    </location>
</feature>
<feature type="repeat" description="WD" evidence="3">
    <location>
        <begin position="542"/>
        <end position="584"/>
    </location>
</feature>
<feature type="region of interest" description="Disordered" evidence="4">
    <location>
        <begin position="628"/>
        <end position="809"/>
    </location>
</feature>
<dbReference type="PROSITE" id="PS50294">
    <property type="entry name" value="WD_REPEATS_REGION"/>
    <property type="match status" value="11"/>
</dbReference>
<dbReference type="OrthoDB" id="6252103at2759"/>
<feature type="compositionally biased region" description="Basic and acidic residues" evidence="4">
    <location>
        <begin position="645"/>
        <end position="658"/>
    </location>
</feature>
<feature type="compositionally biased region" description="Basic and acidic residues" evidence="4">
    <location>
        <begin position="758"/>
        <end position="774"/>
    </location>
</feature>
<dbReference type="InterPro" id="IPR001680">
    <property type="entry name" value="WD40_rpt"/>
</dbReference>
<dbReference type="InterPro" id="IPR036322">
    <property type="entry name" value="WD40_repeat_dom_sf"/>
</dbReference>
<feature type="repeat" description="WD" evidence="3">
    <location>
        <begin position="1"/>
        <end position="34"/>
    </location>
</feature>
<dbReference type="Proteomes" id="UP000053558">
    <property type="component" value="Unassembled WGS sequence"/>
</dbReference>
<feature type="compositionally biased region" description="Basic residues" evidence="4">
    <location>
        <begin position="694"/>
        <end position="703"/>
    </location>
</feature>
<feature type="repeat" description="WD" evidence="3">
    <location>
        <begin position="208"/>
        <end position="249"/>
    </location>
</feature>
<feature type="repeat" description="WD" evidence="3">
    <location>
        <begin position="333"/>
        <end position="367"/>
    </location>
</feature>
<dbReference type="Gene3D" id="2.130.10.10">
    <property type="entry name" value="YVTN repeat-like/Quinoprotein amine dehydrogenase"/>
    <property type="match status" value="5"/>
</dbReference>
<dbReference type="PANTHER" id="PTHR19848">
    <property type="entry name" value="WD40 REPEAT PROTEIN"/>
    <property type="match status" value="1"/>
</dbReference>
<dbReference type="AlphaFoldDB" id="R7SGM7"/>
<dbReference type="InterPro" id="IPR019775">
    <property type="entry name" value="WD40_repeat_CS"/>
</dbReference>
<dbReference type="Pfam" id="PF00400">
    <property type="entry name" value="WD40"/>
    <property type="match status" value="13"/>
</dbReference>
<dbReference type="SUPFAM" id="SSF50978">
    <property type="entry name" value="WD40 repeat-like"/>
    <property type="match status" value="2"/>
</dbReference>
<feature type="repeat" description="WD" evidence="3">
    <location>
        <begin position="415"/>
        <end position="456"/>
    </location>
</feature>
<keyword evidence="1 3" id="KW-0853">WD repeat</keyword>
<dbReference type="InterPro" id="IPR015943">
    <property type="entry name" value="WD40/YVTN_repeat-like_dom_sf"/>
</dbReference>
<feature type="repeat" description="WD" evidence="3">
    <location>
        <begin position="499"/>
        <end position="540"/>
    </location>
</feature>
<evidence type="ECO:0000256" key="4">
    <source>
        <dbReference type="SAM" id="MobiDB-lite"/>
    </source>
</evidence>
<evidence type="ECO:0000313" key="5">
    <source>
        <dbReference type="EMBL" id="EIW74189.1"/>
    </source>
</evidence>